<dbReference type="AlphaFoldDB" id="A0A5J4PM38"/>
<organism evidence="2 3">
    <name type="scientific">Streblomastix strix</name>
    <dbReference type="NCBI Taxonomy" id="222440"/>
    <lineage>
        <taxon>Eukaryota</taxon>
        <taxon>Metamonada</taxon>
        <taxon>Preaxostyla</taxon>
        <taxon>Oxymonadida</taxon>
        <taxon>Streblomastigidae</taxon>
        <taxon>Streblomastix</taxon>
    </lineage>
</organism>
<protein>
    <submittedName>
        <fullName evidence="2">Uncharacterized protein</fullName>
    </submittedName>
</protein>
<name>A0A5J4PM38_9EUKA</name>
<accession>A0A5J4PM38</accession>
<feature type="compositionally biased region" description="Basic and acidic residues" evidence="1">
    <location>
        <begin position="25"/>
        <end position="41"/>
    </location>
</feature>
<feature type="non-terminal residue" evidence="2">
    <location>
        <position position="1"/>
    </location>
</feature>
<evidence type="ECO:0000313" key="2">
    <source>
        <dbReference type="EMBL" id="KAA6310577.1"/>
    </source>
</evidence>
<comment type="caution">
    <text evidence="2">The sequence shown here is derived from an EMBL/GenBank/DDBJ whole genome shotgun (WGS) entry which is preliminary data.</text>
</comment>
<dbReference type="EMBL" id="SNRW01049680">
    <property type="protein sequence ID" value="KAA6310577.1"/>
    <property type="molecule type" value="Genomic_DNA"/>
</dbReference>
<evidence type="ECO:0000313" key="3">
    <source>
        <dbReference type="Proteomes" id="UP000324800"/>
    </source>
</evidence>
<reference evidence="2 3" key="1">
    <citation type="submission" date="2019-03" db="EMBL/GenBank/DDBJ databases">
        <title>Single cell metagenomics reveals metabolic interactions within the superorganism composed of flagellate Streblomastix strix and complex community of Bacteroidetes bacteria on its surface.</title>
        <authorList>
            <person name="Treitli S.C."/>
            <person name="Kolisko M."/>
            <person name="Husnik F."/>
            <person name="Keeling P."/>
            <person name="Hampl V."/>
        </authorList>
    </citation>
    <scope>NUCLEOTIDE SEQUENCE [LARGE SCALE GENOMIC DNA]</scope>
    <source>
        <strain evidence="2">ST1C</strain>
    </source>
</reference>
<feature type="region of interest" description="Disordered" evidence="1">
    <location>
        <begin position="1"/>
        <end position="70"/>
    </location>
</feature>
<dbReference type="Proteomes" id="UP000324800">
    <property type="component" value="Unassembled WGS sequence"/>
</dbReference>
<evidence type="ECO:0000256" key="1">
    <source>
        <dbReference type="SAM" id="MobiDB-lite"/>
    </source>
</evidence>
<gene>
    <name evidence="2" type="ORF">EZS28_056288</name>
</gene>
<feature type="compositionally biased region" description="Low complexity" evidence="1">
    <location>
        <begin position="9"/>
        <end position="24"/>
    </location>
</feature>
<sequence>IEDSETSSDDVSASSVSSSSTFDSAQDKKKENKNLKTDEKQKKKKKTKQSTQDVSSDASSEKKKKKKIIQNEDIKVKSLDTYSSTQFKNHSLDTESSVPSIKGLELYAEMDNNGETKYKPEEVEEKKIE</sequence>
<proteinExistence type="predicted"/>